<gene>
    <name evidence="2" type="ORF">GCM10023189_23860</name>
</gene>
<keyword evidence="3" id="KW-1185">Reference proteome</keyword>
<reference evidence="3" key="1">
    <citation type="journal article" date="2019" name="Int. J. Syst. Evol. Microbiol.">
        <title>The Global Catalogue of Microorganisms (GCM) 10K type strain sequencing project: providing services to taxonomists for standard genome sequencing and annotation.</title>
        <authorList>
            <consortium name="The Broad Institute Genomics Platform"/>
            <consortium name="The Broad Institute Genome Sequencing Center for Infectious Disease"/>
            <person name="Wu L."/>
            <person name="Ma J."/>
        </authorList>
    </citation>
    <scope>NUCLEOTIDE SEQUENCE [LARGE SCALE GENOMIC DNA]</scope>
    <source>
        <strain evidence="3">JCM 17927</strain>
    </source>
</reference>
<dbReference type="InterPro" id="IPR036514">
    <property type="entry name" value="SGNH_hydro_sf"/>
</dbReference>
<dbReference type="InterPro" id="IPR014982">
    <property type="entry name" value="GSCFA"/>
</dbReference>
<name>A0ABP8MWU8_9BACT</name>
<dbReference type="Pfam" id="PF08885">
    <property type="entry name" value="GSCFA"/>
    <property type="match status" value="1"/>
</dbReference>
<dbReference type="EMBL" id="BAABHD010000027">
    <property type="protein sequence ID" value="GAA4455710.1"/>
    <property type="molecule type" value="Genomic_DNA"/>
</dbReference>
<protein>
    <submittedName>
        <fullName evidence="2">GSCFA domain-containing protein</fullName>
    </submittedName>
</protein>
<accession>A0ABP8MWU8</accession>
<sequence length="334" mass="38461">MQFTTEFTPEKLPQPLRQTDEILTIGSCFADVMGRHLADHKLNVSINPFGTIFNPVSMAKLLLMALNGNQPDESLYVERDGIWFHYDFHSSLWADSRDALAGKLQDTLCAVGETLRRADWLFLTFGTAMVYRHIETGQVVANCHKMPGSLFEKYLYSLDHVRDTQTKVLKALRRANPKLNVLLTVSPVRHTRDTLPMNQVSKSLLRVVCHELTVWHDFVHYFPSYEIMVDDLRDYRFYESDLIHPNALAHEYIFQKFGESLFDDELRAFVAEWAGIRKSLAHRSLYGPTDAHRRFLTHLLAKLETLRTRVDVSVEIASVREQLEATVANRQPAN</sequence>
<dbReference type="CDD" id="cd00229">
    <property type="entry name" value="SGNH_hydrolase"/>
    <property type="match status" value="1"/>
</dbReference>
<evidence type="ECO:0000313" key="3">
    <source>
        <dbReference type="Proteomes" id="UP001501175"/>
    </source>
</evidence>
<dbReference type="Gene3D" id="3.40.50.1110">
    <property type="entry name" value="SGNH hydrolase"/>
    <property type="match status" value="1"/>
</dbReference>
<evidence type="ECO:0000313" key="2">
    <source>
        <dbReference type="EMBL" id="GAA4455710.1"/>
    </source>
</evidence>
<dbReference type="Proteomes" id="UP001501175">
    <property type="component" value="Unassembled WGS sequence"/>
</dbReference>
<dbReference type="RefSeq" id="WP_345243753.1">
    <property type="nucleotide sequence ID" value="NZ_BAABHD010000027.1"/>
</dbReference>
<comment type="caution">
    <text evidence="2">The sequence shown here is derived from an EMBL/GenBank/DDBJ whole genome shotgun (WGS) entry which is preliminary data.</text>
</comment>
<dbReference type="SUPFAM" id="SSF52266">
    <property type="entry name" value="SGNH hydrolase"/>
    <property type="match status" value="1"/>
</dbReference>
<evidence type="ECO:0000259" key="1">
    <source>
        <dbReference type="Pfam" id="PF08885"/>
    </source>
</evidence>
<organism evidence="2 3">
    <name type="scientific">Nibrella saemangeumensis</name>
    <dbReference type="NCBI Taxonomy" id="1084526"/>
    <lineage>
        <taxon>Bacteria</taxon>
        <taxon>Pseudomonadati</taxon>
        <taxon>Bacteroidota</taxon>
        <taxon>Cytophagia</taxon>
        <taxon>Cytophagales</taxon>
        <taxon>Spirosomataceae</taxon>
        <taxon>Nibrella</taxon>
    </lineage>
</organism>
<proteinExistence type="predicted"/>
<feature type="domain" description="GSCFA" evidence="1">
    <location>
        <begin position="22"/>
        <end position="257"/>
    </location>
</feature>